<dbReference type="OMA" id="LQHQAVW"/>
<sequence>MGRDQVEDLVAVLSQCLNLHTGDAVKKTPELPIFTRVPGYCAGDAVVAVEQLPPQELISGHSQPLTAGQASSQHSIMGQTQKDLQHQAVRQNWATLHPNILRNTYMQQVQCCAKVSGTESAKDNRMVQS</sequence>
<dbReference type="Ensembl" id="ENSACIT00000025912.1">
    <property type="protein sequence ID" value="ENSACIP00000025251.1"/>
    <property type="gene ID" value="ENSACIG00000019560.1"/>
</dbReference>
<protein>
    <submittedName>
        <fullName evidence="1">Uncharacterized protein</fullName>
    </submittedName>
</protein>
<evidence type="ECO:0000313" key="2">
    <source>
        <dbReference type="Proteomes" id="UP000261340"/>
    </source>
</evidence>
<keyword evidence="2" id="KW-1185">Reference proteome</keyword>
<dbReference type="GeneTree" id="ENSGT00940000176908"/>
<dbReference type="Proteomes" id="UP000261340">
    <property type="component" value="Unplaced"/>
</dbReference>
<name>A0A3Q0SPN6_AMPCI</name>
<organism evidence="1 2">
    <name type="scientific">Amphilophus citrinellus</name>
    <name type="common">Midas cichlid</name>
    <name type="synonym">Cichlasoma citrinellum</name>
    <dbReference type="NCBI Taxonomy" id="61819"/>
    <lineage>
        <taxon>Eukaryota</taxon>
        <taxon>Metazoa</taxon>
        <taxon>Chordata</taxon>
        <taxon>Craniata</taxon>
        <taxon>Vertebrata</taxon>
        <taxon>Euteleostomi</taxon>
        <taxon>Actinopterygii</taxon>
        <taxon>Neopterygii</taxon>
        <taxon>Teleostei</taxon>
        <taxon>Neoteleostei</taxon>
        <taxon>Acanthomorphata</taxon>
        <taxon>Ovalentaria</taxon>
        <taxon>Cichlomorphae</taxon>
        <taxon>Cichliformes</taxon>
        <taxon>Cichlidae</taxon>
        <taxon>New World cichlids</taxon>
        <taxon>Cichlasomatinae</taxon>
        <taxon>Heroini</taxon>
        <taxon>Amphilophus</taxon>
    </lineage>
</organism>
<reference evidence="1" key="1">
    <citation type="submission" date="2025-08" db="UniProtKB">
        <authorList>
            <consortium name="Ensembl"/>
        </authorList>
    </citation>
    <scope>IDENTIFICATION</scope>
</reference>
<accession>A0A3Q0SPN6</accession>
<dbReference type="AlphaFoldDB" id="A0A3Q0SPN6"/>
<proteinExistence type="predicted"/>
<evidence type="ECO:0000313" key="1">
    <source>
        <dbReference type="Ensembl" id="ENSACIP00000025251.1"/>
    </source>
</evidence>
<reference evidence="1" key="2">
    <citation type="submission" date="2025-09" db="UniProtKB">
        <authorList>
            <consortium name="Ensembl"/>
        </authorList>
    </citation>
    <scope>IDENTIFICATION</scope>
</reference>